<evidence type="ECO:0000313" key="1">
    <source>
        <dbReference type="EMBL" id="CAG7579706.1"/>
    </source>
</evidence>
<proteinExistence type="predicted"/>
<protein>
    <submittedName>
        <fullName evidence="1">Uncharacterized protein</fullName>
    </submittedName>
</protein>
<dbReference type="EMBL" id="OU342829">
    <property type="protein sequence ID" value="CAG7579706.1"/>
    <property type="molecule type" value="Genomic_DNA"/>
</dbReference>
<sequence length="154" mass="18641">MDYITSKTHRYISVRQFPSDYIIKKFHNHEPKAIKQFHDCAKMYNDFYRSFVEFVTNNEYNYYIREYMFGSREAIQEEIHELTGIKVAEAGNNIIYCIPRTDENDPIYNWIIDNVPCKYKILKRTRGTFMDHGVSTYWRDNNRTPNDLKEKLNQ</sequence>
<accession>A0A8D9C891</accession>
<reference evidence="1" key="1">
    <citation type="submission" date="2021-06" db="EMBL/GenBank/DDBJ databases">
        <authorList>
            <person name="Gannon L."/>
            <person name="Redgwell R T."/>
            <person name="Michniewski S."/>
            <person name="Harrison D C."/>
            <person name="Millard A."/>
        </authorList>
    </citation>
    <scope>NUCLEOTIDE SEQUENCE</scope>
</reference>
<name>A0A8D9C891_9VIRU</name>
<gene>
    <name evidence="1" type="ORF">SLAVMIC_00034</name>
</gene>
<organism evidence="1">
    <name type="scientific">uncultured marine phage</name>
    <dbReference type="NCBI Taxonomy" id="707152"/>
    <lineage>
        <taxon>Viruses</taxon>
        <taxon>environmental samples</taxon>
    </lineage>
</organism>